<reference evidence="8 9" key="1">
    <citation type="submission" date="2014-12" db="EMBL/GenBank/DDBJ databases">
        <title>16Stimator: statistical estimation of ribosomal gene copy numbers from draft genome assemblies.</title>
        <authorList>
            <person name="Perisin M.A."/>
            <person name="Vetter M."/>
            <person name="Gilbert J.A."/>
            <person name="Bergelson J."/>
        </authorList>
    </citation>
    <scope>NUCLEOTIDE SEQUENCE [LARGE SCALE GENOMIC DNA]</scope>
    <source>
        <strain evidence="8 9">MEDvA23</strain>
    </source>
</reference>
<dbReference type="PANTHER" id="PTHR37485:SF1">
    <property type="entry name" value="CELL DIVISION PROTEIN FTSB"/>
    <property type="match status" value="1"/>
</dbReference>
<keyword evidence="4 7" id="KW-1133">Transmembrane helix</keyword>
<comment type="function">
    <text evidence="7">Essential cell division protein. May link together the upstream cell division proteins, which are predominantly cytoplasmic, with the downstream cell division proteins, which are predominantly periplasmic.</text>
</comment>
<sequence length="92" mass="10393">MRARFVPPIVLLLLLAVLQWQLWNGRGSVRDVAQLQTKLTDQKEANAKATITNERLASEVNDLKDGLEMVEERARAELGMVKPNEVFVQIAH</sequence>
<comment type="subunit">
    <text evidence="7">Part of a complex composed of FtsB, FtsL and FtsQ.</text>
</comment>
<dbReference type="AlphaFoldDB" id="A0A0D0L011"/>
<evidence type="ECO:0000256" key="3">
    <source>
        <dbReference type="ARBA" id="ARBA00022692"/>
    </source>
</evidence>
<keyword evidence="1 7" id="KW-1003">Cell membrane</keyword>
<comment type="similarity">
    <text evidence="7">Belongs to the FtsB family.</text>
</comment>
<keyword evidence="3 7" id="KW-0812">Transmembrane</keyword>
<evidence type="ECO:0000313" key="8">
    <source>
        <dbReference type="EMBL" id="KIQ31727.1"/>
    </source>
</evidence>
<keyword evidence="7" id="KW-0997">Cell inner membrane</keyword>
<accession>A0A0D0L011</accession>
<dbReference type="EMBL" id="JXQQ01000030">
    <property type="protein sequence ID" value="KIQ31727.1"/>
    <property type="molecule type" value="Genomic_DNA"/>
</dbReference>
<organism evidence="8 9">
    <name type="scientific">Variovorax paradoxus</name>
    <dbReference type="NCBI Taxonomy" id="34073"/>
    <lineage>
        <taxon>Bacteria</taxon>
        <taxon>Pseudomonadati</taxon>
        <taxon>Pseudomonadota</taxon>
        <taxon>Betaproteobacteria</taxon>
        <taxon>Burkholderiales</taxon>
        <taxon>Comamonadaceae</taxon>
        <taxon>Variovorax</taxon>
    </lineage>
</organism>
<keyword evidence="6 7" id="KW-0131">Cell cycle</keyword>
<feature type="topological domain" description="Periplasmic" evidence="7">
    <location>
        <begin position="25"/>
        <end position="92"/>
    </location>
</feature>
<dbReference type="RefSeq" id="WP_042579475.1">
    <property type="nucleotide sequence ID" value="NZ_JXQQ01000030.1"/>
</dbReference>
<comment type="subcellular location">
    <subcellularLocation>
        <location evidence="7">Cell inner membrane</location>
        <topology evidence="7">Single-pass type II membrane protein</topology>
    </subcellularLocation>
    <text evidence="7">Localizes to the division septum.</text>
</comment>
<dbReference type="InterPro" id="IPR023081">
    <property type="entry name" value="Cell_div_FtsB"/>
</dbReference>
<dbReference type="GO" id="GO:0005886">
    <property type="term" value="C:plasma membrane"/>
    <property type="evidence" value="ECO:0007669"/>
    <property type="project" value="UniProtKB-SubCell"/>
</dbReference>
<comment type="caution">
    <text evidence="8">The sequence shown here is derived from an EMBL/GenBank/DDBJ whole genome shotgun (WGS) entry which is preliminary data.</text>
</comment>
<dbReference type="PANTHER" id="PTHR37485">
    <property type="entry name" value="CELL DIVISION PROTEIN FTSB"/>
    <property type="match status" value="1"/>
</dbReference>
<dbReference type="Proteomes" id="UP000032067">
    <property type="component" value="Unassembled WGS sequence"/>
</dbReference>
<dbReference type="OrthoDB" id="7061211at2"/>
<dbReference type="GO" id="GO:0030428">
    <property type="term" value="C:cell septum"/>
    <property type="evidence" value="ECO:0007669"/>
    <property type="project" value="TreeGrafter"/>
</dbReference>
<protein>
    <recommendedName>
        <fullName evidence="7">Cell division protein FtsB</fullName>
    </recommendedName>
</protein>
<evidence type="ECO:0000256" key="7">
    <source>
        <dbReference type="HAMAP-Rule" id="MF_00599"/>
    </source>
</evidence>
<dbReference type="GO" id="GO:0032153">
    <property type="term" value="C:cell division site"/>
    <property type="evidence" value="ECO:0007669"/>
    <property type="project" value="UniProtKB-UniRule"/>
</dbReference>
<dbReference type="InterPro" id="IPR007060">
    <property type="entry name" value="FtsL/DivIC"/>
</dbReference>
<evidence type="ECO:0000256" key="1">
    <source>
        <dbReference type="ARBA" id="ARBA00022475"/>
    </source>
</evidence>
<evidence type="ECO:0000256" key="6">
    <source>
        <dbReference type="ARBA" id="ARBA00023306"/>
    </source>
</evidence>
<dbReference type="GO" id="GO:0043093">
    <property type="term" value="P:FtsZ-dependent cytokinesis"/>
    <property type="evidence" value="ECO:0007669"/>
    <property type="project" value="UniProtKB-UniRule"/>
</dbReference>
<evidence type="ECO:0000256" key="4">
    <source>
        <dbReference type="ARBA" id="ARBA00022989"/>
    </source>
</evidence>
<name>A0A0D0L011_VARPD</name>
<keyword evidence="5 7" id="KW-0472">Membrane</keyword>
<evidence type="ECO:0000256" key="5">
    <source>
        <dbReference type="ARBA" id="ARBA00023136"/>
    </source>
</evidence>
<evidence type="ECO:0000313" key="9">
    <source>
        <dbReference type="Proteomes" id="UP000032067"/>
    </source>
</evidence>
<evidence type="ECO:0000256" key="2">
    <source>
        <dbReference type="ARBA" id="ARBA00022618"/>
    </source>
</evidence>
<dbReference type="Pfam" id="PF04977">
    <property type="entry name" value="DivIC"/>
    <property type="match status" value="1"/>
</dbReference>
<dbReference type="HAMAP" id="MF_00599">
    <property type="entry name" value="FtsB"/>
    <property type="match status" value="1"/>
</dbReference>
<dbReference type="NCBIfam" id="NF002058">
    <property type="entry name" value="PRK00888.1"/>
    <property type="match status" value="1"/>
</dbReference>
<feature type="topological domain" description="Cytoplasmic" evidence="7">
    <location>
        <begin position="1"/>
        <end position="6"/>
    </location>
</feature>
<gene>
    <name evidence="7" type="primary">ftsB</name>
    <name evidence="8" type="ORF">RT97_14400</name>
</gene>
<keyword evidence="2 7" id="KW-0132">Cell division</keyword>
<proteinExistence type="inferred from homology"/>